<dbReference type="Proteomes" id="UP000278807">
    <property type="component" value="Unassembled WGS sequence"/>
</dbReference>
<feature type="chain" id="PRO_5043131943" evidence="2">
    <location>
        <begin position="16"/>
        <end position="246"/>
    </location>
</feature>
<evidence type="ECO:0000256" key="1">
    <source>
        <dbReference type="SAM" id="MobiDB-lite"/>
    </source>
</evidence>
<sequence length="246" mass="26966">MSPILLLFLVALARAQYLVEETEGCVTINVTLPGPYTVLRIDQTDYLFDGEYGDGTYVGTARVCDVEDHIWAGFRMDEYMKDQRFAYVTVYFSQGGQFTNIEKNCIQPDLSSPAEIDAAGESEVTIACARQNECARGLYTTIMTANADLCRDYSAPKCKSKVEGDVRTESVTFRRPRGEDKSFVFCSTLDSFLSYVINWGGECGGADGGGGGGGSGDGECEAEDEVDGKVEFEKSHEGEGWEGVWR</sequence>
<organism evidence="5">
    <name type="scientific">Rodentolepis nana</name>
    <name type="common">Dwarf tapeworm</name>
    <name type="synonym">Hymenolepis nana</name>
    <dbReference type="NCBI Taxonomy" id="102285"/>
    <lineage>
        <taxon>Eukaryota</taxon>
        <taxon>Metazoa</taxon>
        <taxon>Spiralia</taxon>
        <taxon>Lophotrochozoa</taxon>
        <taxon>Platyhelminthes</taxon>
        <taxon>Cestoda</taxon>
        <taxon>Eucestoda</taxon>
        <taxon>Cyclophyllidea</taxon>
        <taxon>Hymenolepididae</taxon>
        <taxon>Rodentolepis</taxon>
    </lineage>
</organism>
<feature type="signal peptide" evidence="2">
    <location>
        <begin position="1"/>
        <end position="15"/>
    </location>
</feature>
<feature type="compositionally biased region" description="Basic and acidic residues" evidence="1">
    <location>
        <begin position="227"/>
        <end position="246"/>
    </location>
</feature>
<reference evidence="3 4" key="2">
    <citation type="submission" date="2018-11" db="EMBL/GenBank/DDBJ databases">
        <authorList>
            <consortium name="Pathogen Informatics"/>
        </authorList>
    </citation>
    <scope>NUCLEOTIDE SEQUENCE [LARGE SCALE GENOMIC DNA]</scope>
</reference>
<gene>
    <name evidence="3" type="ORF">HNAJ_LOCUS8960</name>
</gene>
<evidence type="ECO:0000313" key="5">
    <source>
        <dbReference type="WBParaSite" id="HNAJ_0000896401-mRNA-1"/>
    </source>
</evidence>
<proteinExistence type="predicted"/>
<name>A0A0R3TNJ5_RODNA</name>
<evidence type="ECO:0000313" key="3">
    <source>
        <dbReference type="EMBL" id="VDO05182.1"/>
    </source>
</evidence>
<dbReference type="EMBL" id="UZAE01012447">
    <property type="protein sequence ID" value="VDO05182.1"/>
    <property type="molecule type" value="Genomic_DNA"/>
</dbReference>
<keyword evidence="4" id="KW-1185">Reference proteome</keyword>
<dbReference type="AlphaFoldDB" id="A0A0R3TNJ5"/>
<accession>A0A0R3TNJ5</accession>
<feature type="region of interest" description="Disordered" evidence="1">
    <location>
        <begin position="209"/>
        <end position="246"/>
    </location>
</feature>
<reference evidence="5" key="1">
    <citation type="submission" date="2017-02" db="UniProtKB">
        <authorList>
            <consortium name="WormBaseParasite"/>
        </authorList>
    </citation>
    <scope>IDENTIFICATION</scope>
</reference>
<evidence type="ECO:0000256" key="2">
    <source>
        <dbReference type="SAM" id="SignalP"/>
    </source>
</evidence>
<evidence type="ECO:0000313" key="4">
    <source>
        <dbReference type="Proteomes" id="UP000278807"/>
    </source>
</evidence>
<protein>
    <submittedName>
        <fullName evidence="5">PRKCSH_1 domain-containing protein</fullName>
    </submittedName>
</protein>
<dbReference type="WBParaSite" id="HNAJ_0000896401-mRNA-1">
    <property type="protein sequence ID" value="HNAJ_0000896401-mRNA-1"/>
    <property type="gene ID" value="HNAJ_0000896401"/>
</dbReference>
<keyword evidence="2" id="KW-0732">Signal</keyword>